<evidence type="ECO:0000313" key="10">
    <source>
        <dbReference type="Proteomes" id="UP000630660"/>
    </source>
</evidence>
<evidence type="ECO:0000256" key="7">
    <source>
        <dbReference type="ARBA" id="ARBA00023237"/>
    </source>
</evidence>
<dbReference type="GO" id="GO:0015344">
    <property type="term" value="F:siderophore uptake transmembrane transporter activity"/>
    <property type="evidence" value="ECO:0007669"/>
    <property type="project" value="TreeGrafter"/>
</dbReference>
<keyword evidence="3" id="KW-1134">Transmembrane beta strand</keyword>
<dbReference type="InterPro" id="IPR039426">
    <property type="entry name" value="TonB-dep_rcpt-like"/>
</dbReference>
<keyword evidence="4" id="KW-0812">Transmembrane</keyword>
<comment type="subcellular location">
    <subcellularLocation>
        <location evidence="1">Cell outer membrane</location>
        <topology evidence="1">Multi-pass membrane protein</topology>
    </subcellularLocation>
</comment>
<reference evidence="9" key="1">
    <citation type="submission" date="2019-11" db="EMBL/GenBank/DDBJ databases">
        <title>Microbial mats filling the niche in hypersaline microbial mats.</title>
        <authorList>
            <person name="Wong H.L."/>
            <person name="Macleod F.I."/>
            <person name="White R.A. III"/>
            <person name="Burns B.P."/>
        </authorList>
    </citation>
    <scope>NUCLEOTIDE SEQUENCE</scope>
    <source>
        <strain evidence="9">Bin_327</strain>
    </source>
</reference>
<evidence type="ECO:0000256" key="1">
    <source>
        <dbReference type="ARBA" id="ARBA00004571"/>
    </source>
</evidence>
<evidence type="ECO:0000259" key="8">
    <source>
        <dbReference type="Pfam" id="PF07715"/>
    </source>
</evidence>
<dbReference type="Gene3D" id="2.40.170.20">
    <property type="entry name" value="TonB-dependent receptor, beta-barrel domain"/>
    <property type="match status" value="1"/>
</dbReference>
<evidence type="ECO:0000313" key="9">
    <source>
        <dbReference type="EMBL" id="MBD3364499.1"/>
    </source>
</evidence>
<evidence type="ECO:0000256" key="6">
    <source>
        <dbReference type="ARBA" id="ARBA00023136"/>
    </source>
</evidence>
<organism evidence="9 10">
    <name type="scientific">candidate division WOR-3 bacterium</name>
    <dbReference type="NCBI Taxonomy" id="2052148"/>
    <lineage>
        <taxon>Bacteria</taxon>
        <taxon>Bacteria division WOR-3</taxon>
    </lineage>
</organism>
<dbReference type="SUPFAM" id="SSF56935">
    <property type="entry name" value="Porins"/>
    <property type="match status" value="1"/>
</dbReference>
<dbReference type="SUPFAM" id="SSF49464">
    <property type="entry name" value="Carboxypeptidase regulatory domain-like"/>
    <property type="match status" value="1"/>
</dbReference>
<dbReference type="AlphaFoldDB" id="A0A9D5QCF3"/>
<dbReference type="InterPro" id="IPR036942">
    <property type="entry name" value="Beta-barrel_TonB_sf"/>
</dbReference>
<name>A0A9D5QCF3_UNCW3</name>
<protein>
    <submittedName>
        <fullName evidence="9">TonB-dependent receptor plug domain-containing protein</fullName>
    </submittedName>
</protein>
<dbReference type="Gene3D" id="2.60.40.1120">
    <property type="entry name" value="Carboxypeptidase-like, regulatory domain"/>
    <property type="match status" value="1"/>
</dbReference>
<keyword evidence="5" id="KW-0732">Signal</keyword>
<keyword evidence="9" id="KW-0675">Receptor</keyword>
<evidence type="ECO:0000256" key="4">
    <source>
        <dbReference type="ARBA" id="ARBA00022692"/>
    </source>
</evidence>
<dbReference type="Gene3D" id="2.170.130.10">
    <property type="entry name" value="TonB-dependent receptor, plug domain"/>
    <property type="match status" value="1"/>
</dbReference>
<accession>A0A9D5QCF3</accession>
<dbReference type="PANTHER" id="PTHR30069">
    <property type="entry name" value="TONB-DEPENDENT OUTER MEMBRANE RECEPTOR"/>
    <property type="match status" value="1"/>
</dbReference>
<dbReference type="GO" id="GO:0044718">
    <property type="term" value="P:siderophore transmembrane transport"/>
    <property type="evidence" value="ECO:0007669"/>
    <property type="project" value="TreeGrafter"/>
</dbReference>
<feature type="domain" description="TonB-dependent receptor plug" evidence="8">
    <location>
        <begin position="107"/>
        <end position="206"/>
    </location>
</feature>
<evidence type="ECO:0000256" key="5">
    <source>
        <dbReference type="ARBA" id="ARBA00022729"/>
    </source>
</evidence>
<dbReference type="Pfam" id="PF07715">
    <property type="entry name" value="Plug"/>
    <property type="match status" value="1"/>
</dbReference>
<proteinExistence type="predicted"/>
<dbReference type="PANTHER" id="PTHR30069:SF29">
    <property type="entry name" value="HEMOGLOBIN AND HEMOGLOBIN-HAPTOGLOBIN-BINDING PROTEIN 1-RELATED"/>
    <property type="match status" value="1"/>
</dbReference>
<dbReference type="Proteomes" id="UP000630660">
    <property type="component" value="Unassembled WGS sequence"/>
</dbReference>
<dbReference type="InterPro" id="IPR008969">
    <property type="entry name" value="CarboxyPept-like_regulatory"/>
</dbReference>
<evidence type="ECO:0000256" key="3">
    <source>
        <dbReference type="ARBA" id="ARBA00022452"/>
    </source>
</evidence>
<keyword evidence="7" id="KW-0998">Cell outer membrane</keyword>
<comment type="caution">
    <text evidence="9">The sequence shown here is derived from an EMBL/GenBank/DDBJ whole genome shotgun (WGS) entry which is preliminary data.</text>
</comment>
<keyword evidence="2" id="KW-0813">Transport</keyword>
<dbReference type="InterPro" id="IPR037066">
    <property type="entry name" value="Plug_dom_sf"/>
</dbReference>
<dbReference type="GO" id="GO:0009279">
    <property type="term" value="C:cell outer membrane"/>
    <property type="evidence" value="ECO:0007669"/>
    <property type="project" value="UniProtKB-SubCell"/>
</dbReference>
<dbReference type="InterPro" id="IPR012910">
    <property type="entry name" value="Plug_dom"/>
</dbReference>
<gene>
    <name evidence="9" type="ORF">GF359_04725</name>
</gene>
<evidence type="ECO:0000256" key="2">
    <source>
        <dbReference type="ARBA" id="ARBA00022448"/>
    </source>
</evidence>
<feature type="non-terminal residue" evidence="9">
    <location>
        <position position="715"/>
    </location>
</feature>
<sequence>MAIIISLLGATVHGRVFDAQTGEPLFGCNVYLEVTEMGAPTEKNGYYRITDVPPGSYTIVFSMIGYGAEEKSVEVAGDKVRIDAELSSAAVDVEGVVITSRRVEFEEEVTASAYRIDKEDLLRSPALLESDLFRTLLSLPGVTFVSDFTSALYVRGGSPDQNLILLDNIVLYNPFHFGGFLSTFMIDAVDNVEFLTGGFPARYGNRLSSVLDVTSSTPDDLGAYLSTSLLATEGAVWGGTDKIAGILTARRTYFDKVIPVFFDFEFPYYFCDIHAAGSWHPAEKTRVEGTFFFTRDILDMGNQDIPIEFGWGNQLATVRLIQGMGERWRHRTWLGWSRYTAHLALADFLDESDTIEDYTVRTSFIRDCEMSSLEFGAEASYMKFIYKTDAEPFATYDIDGRPVYGSVYTTWKWKPNSLFLFQAGARFSLYNAVYPDTIRDSLTEQVTGIDTLVLLEPEPQLRLSAKYFITADDAVNLAVGNFYQNLAMVLPEGGRIPTNFWIPVFGRFEPQHAAHFIAGYEHLFQDGSRIRIEPYYKHYFNLLAFNEEVDIADVDENIFSSGAGRAYGADFSIDKMTGRLTGWISYSLAFSRFIADTAEFYTSFDRRHTLNLVGTYDLGRQWFVNAKFTIATGMPYAGTLGRYRVWYWDPLYQGWKYQWFTIEADRNSLRFPAYHRLDIGASKKWIFDWCELTVRADVVNVYNHKNVLLYYYDMG</sequence>
<dbReference type="EMBL" id="WJKJ01000153">
    <property type="protein sequence ID" value="MBD3364499.1"/>
    <property type="molecule type" value="Genomic_DNA"/>
</dbReference>
<dbReference type="Pfam" id="PF13715">
    <property type="entry name" value="CarbopepD_reg_2"/>
    <property type="match status" value="1"/>
</dbReference>
<keyword evidence="6" id="KW-0472">Membrane</keyword>